<dbReference type="OrthoDB" id="6075580at2759"/>
<dbReference type="EC" id="2.1.1.319" evidence="1"/>
<dbReference type="AlphaFoldDB" id="A0A8B6DGR5"/>
<dbReference type="Pfam" id="PF06325">
    <property type="entry name" value="PrmA"/>
    <property type="match status" value="1"/>
</dbReference>
<sequence>MDECDQKYFGSYSKLNIHEVMLKDEVRTGTYRNAILQNTNLFRDKVVLDVGCGTGILCMFAAKAGASKVIGIDCAQIIDHTRDIVSKNGFSDVITLIKCKVEDATLPDGIDKVDIIISETMGYCLLFESSIHSILFARDKWLKKEGGLIFPDKFWLYLTAFEDKRFRDKISYWDNVQGYDMSSIIRHQDFDSMYVDIIDASKVVSNSSLIKGFEMDECDIKYFGSYSNLNIHEVMLRDEVRTGTYRNAILQNAHLFRNKTVLDVGCGTGILSMFAAEAGASKVIGVEDAKLPDGIDKVDIIISEWMGYCLLFETFINSILFARDKWLKKEGGLIFPDKFWLYLTAFEDKRFIKDKESFWDNIQGYDMSSIIQHQDFDRMYVDIIDASKVVSNSSLIKEINLYTVKEKDLSFEAPYHIQIKKTGVIDGFLTYFDTGFSHCVRKTAFSTAPEAKTIHWKQTVIPFWNTRFQSQ</sequence>
<feature type="domain" description="Protein arginine N-methyltransferase" evidence="8">
    <location>
        <begin position="341"/>
        <end position="460"/>
    </location>
</feature>
<dbReference type="InterPro" id="IPR025799">
    <property type="entry name" value="Arg_MeTrfase"/>
</dbReference>
<dbReference type="GO" id="GO:0042054">
    <property type="term" value="F:histone methyltransferase activity"/>
    <property type="evidence" value="ECO:0007669"/>
    <property type="project" value="TreeGrafter"/>
</dbReference>
<dbReference type="Pfam" id="PF13649">
    <property type="entry name" value="Methyltransf_25"/>
    <property type="match status" value="1"/>
</dbReference>
<dbReference type="InterPro" id="IPR041698">
    <property type="entry name" value="Methyltransf_25"/>
</dbReference>
<evidence type="ECO:0000256" key="2">
    <source>
        <dbReference type="ARBA" id="ARBA00022603"/>
    </source>
</evidence>
<feature type="domain" description="Methyltransferase" evidence="7">
    <location>
        <begin position="47"/>
        <end position="146"/>
    </location>
</feature>
<dbReference type="PANTHER" id="PTHR11006">
    <property type="entry name" value="PROTEIN ARGININE N-METHYLTRANSFERASE"/>
    <property type="match status" value="1"/>
</dbReference>
<dbReference type="PANTHER" id="PTHR11006:SF53">
    <property type="entry name" value="PROTEIN ARGININE N-METHYLTRANSFERASE 3"/>
    <property type="match status" value="1"/>
</dbReference>
<organism evidence="9 10">
    <name type="scientific">Mytilus galloprovincialis</name>
    <name type="common">Mediterranean mussel</name>
    <dbReference type="NCBI Taxonomy" id="29158"/>
    <lineage>
        <taxon>Eukaryota</taxon>
        <taxon>Metazoa</taxon>
        <taxon>Spiralia</taxon>
        <taxon>Lophotrochozoa</taxon>
        <taxon>Mollusca</taxon>
        <taxon>Bivalvia</taxon>
        <taxon>Autobranchia</taxon>
        <taxon>Pteriomorphia</taxon>
        <taxon>Mytilida</taxon>
        <taxon>Mytiloidea</taxon>
        <taxon>Mytilidae</taxon>
        <taxon>Mytilinae</taxon>
        <taxon>Mytilus</taxon>
    </lineage>
</organism>
<evidence type="ECO:0000256" key="1">
    <source>
        <dbReference type="ARBA" id="ARBA00011925"/>
    </source>
</evidence>
<proteinExistence type="predicted"/>
<evidence type="ECO:0000256" key="3">
    <source>
        <dbReference type="ARBA" id="ARBA00022679"/>
    </source>
</evidence>
<dbReference type="PROSITE" id="PS51678">
    <property type="entry name" value="SAM_MT_PRMT"/>
    <property type="match status" value="1"/>
</dbReference>
<gene>
    <name evidence="9" type="ORF">MGAL_10B065095</name>
</gene>
<dbReference type="GO" id="GO:0005634">
    <property type="term" value="C:nucleus"/>
    <property type="evidence" value="ECO:0007669"/>
    <property type="project" value="TreeGrafter"/>
</dbReference>
<accession>A0A8B6DGR5</accession>
<evidence type="ECO:0000313" key="10">
    <source>
        <dbReference type="Proteomes" id="UP000596742"/>
    </source>
</evidence>
<dbReference type="Gene3D" id="3.40.50.150">
    <property type="entry name" value="Vaccinia Virus protein VP39"/>
    <property type="match status" value="3"/>
</dbReference>
<keyword evidence="10" id="KW-1185">Reference proteome</keyword>
<dbReference type="FunFam" id="3.40.50.150:FF:000003">
    <property type="entry name" value="Blast:Protein arginine N-methyltransferase 1"/>
    <property type="match status" value="1"/>
</dbReference>
<evidence type="ECO:0000256" key="4">
    <source>
        <dbReference type="ARBA" id="ARBA00022691"/>
    </source>
</evidence>
<keyword evidence="3 6" id="KW-0808">Transferase</keyword>
<evidence type="ECO:0000256" key="5">
    <source>
        <dbReference type="ARBA" id="ARBA00049303"/>
    </source>
</evidence>
<dbReference type="InterPro" id="IPR029063">
    <property type="entry name" value="SAM-dependent_MTases_sf"/>
</dbReference>
<dbReference type="Proteomes" id="UP000596742">
    <property type="component" value="Unassembled WGS sequence"/>
</dbReference>
<dbReference type="CDD" id="cd02440">
    <property type="entry name" value="AdoMet_MTases"/>
    <property type="match status" value="2"/>
</dbReference>
<dbReference type="GO" id="GO:0032259">
    <property type="term" value="P:methylation"/>
    <property type="evidence" value="ECO:0007669"/>
    <property type="project" value="UniProtKB-KW"/>
</dbReference>
<reference evidence="9" key="1">
    <citation type="submission" date="2018-11" db="EMBL/GenBank/DDBJ databases">
        <authorList>
            <person name="Alioto T."/>
            <person name="Alioto T."/>
        </authorList>
    </citation>
    <scope>NUCLEOTIDE SEQUENCE</scope>
</reference>
<dbReference type="EMBL" id="UYJE01003378">
    <property type="protein sequence ID" value="VDI18788.1"/>
    <property type="molecule type" value="Genomic_DNA"/>
</dbReference>
<dbReference type="SUPFAM" id="SSF53335">
    <property type="entry name" value="S-adenosyl-L-methionine-dependent methyltransferases"/>
    <property type="match status" value="2"/>
</dbReference>
<keyword evidence="4 6" id="KW-0949">S-adenosyl-L-methionine</keyword>
<comment type="caution">
    <text evidence="9">The sequence shown here is derived from an EMBL/GenBank/DDBJ whole genome shotgun (WGS) entry which is preliminary data.</text>
</comment>
<dbReference type="InterPro" id="IPR055135">
    <property type="entry name" value="PRMT_dom"/>
</dbReference>
<comment type="catalytic activity">
    <reaction evidence="5">
        <text>L-arginyl-[protein] + S-adenosyl-L-methionine = N(omega)-methyl-L-arginyl-[protein] + S-adenosyl-L-homocysteine + H(+)</text>
        <dbReference type="Rhea" id="RHEA:48100"/>
        <dbReference type="Rhea" id="RHEA-COMP:10532"/>
        <dbReference type="Rhea" id="RHEA-COMP:11990"/>
        <dbReference type="ChEBI" id="CHEBI:15378"/>
        <dbReference type="ChEBI" id="CHEBI:29965"/>
        <dbReference type="ChEBI" id="CHEBI:57856"/>
        <dbReference type="ChEBI" id="CHEBI:59789"/>
        <dbReference type="ChEBI" id="CHEBI:65280"/>
    </reaction>
    <physiologicalReaction direction="left-to-right" evidence="5">
        <dbReference type="Rhea" id="RHEA:48101"/>
    </physiologicalReaction>
</comment>
<protein>
    <recommendedName>
        <fullName evidence="1">type I protein arginine methyltransferase</fullName>
        <ecNumber evidence="1">2.1.1.319</ecNumber>
    </recommendedName>
</protein>
<evidence type="ECO:0000259" key="8">
    <source>
        <dbReference type="Pfam" id="PF22528"/>
    </source>
</evidence>
<keyword evidence="2 6" id="KW-0489">Methyltransferase</keyword>
<dbReference type="GO" id="GO:0035242">
    <property type="term" value="F:protein-arginine omega-N asymmetric methyltransferase activity"/>
    <property type="evidence" value="ECO:0007669"/>
    <property type="project" value="UniProtKB-EC"/>
</dbReference>
<dbReference type="Gene3D" id="2.70.160.11">
    <property type="entry name" value="Hnrnp arginine n-methyltransferase1"/>
    <property type="match status" value="2"/>
</dbReference>
<evidence type="ECO:0000256" key="6">
    <source>
        <dbReference type="PROSITE-ProRule" id="PRU01015"/>
    </source>
</evidence>
<evidence type="ECO:0000259" key="7">
    <source>
        <dbReference type="Pfam" id="PF13649"/>
    </source>
</evidence>
<dbReference type="Pfam" id="PF22528">
    <property type="entry name" value="PRMT_C"/>
    <property type="match status" value="2"/>
</dbReference>
<name>A0A8B6DGR5_MYTGA</name>
<evidence type="ECO:0000313" key="9">
    <source>
        <dbReference type="EMBL" id="VDI18788.1"/>
    </source>
</evidence>
<feature type="domain" description="Protein arginine N-methyltransferase" evidence="8">
    <location>
        <begin position="156"/>
        <end position="223"/>
    </location>
</feature>